<evidence type="ECO:0000313" key="1">
    <source>
        <dbReference type="EMBL" id="EIY62409.1"/>
    </source>
</evidence>
<dbReference type="Proteomes" id="UP000005150">
    <property type="component" value="Unassembled WGS sequence"/>
</dbReference>
<reference evidence="1 2" key="1">
    <citation type="submission" date="2012-02" db="EMBL/GenBank/DDBJ databases">
        <title>The Genome Sequence of Bacteroides salyersiae CL02T12C01.</title>
        <authorList>
            <consortium name="The Broad Institute Genome Sequencing Platform"/>
            <person name="Earl A."/>
            <person name="Ward D."/>
            <person name="Feldgarden M."/>
            <person name="Gevers D."/>
            <person name="Zitomersky N.L."/>
            <person name="Coyne M.J."/>
            <person name="Comstock L.E."/>
            <person name="Young S.K."/>
            <person name="Zeng Q."/>
            <person name="Gargeya S."/>
            <person name="Fitzgerald M."/>
            <person name="Haas B."/>
            <person name="Abouelleil A."/>
            <person name="Alvarado L."/>
            <person name="Arachchi H.M."/>
            <person name="Berlin A."/>
            <person name="Chapman S.B."/>
            <person name="Gearin G."/>
            <person name="Goldberg J."/>
            <person name="Griggs A."/>
            <person name="Gujja S."/>
            <person name="Hansen M."/>
            <person name="Heiman D."/>
            <person name="Howarth C."/>
            <person name="Larimer J."/>
            <person name="Lui A."/>
            <person name="MacDonald P.J.P."/>
            <person name="McCowen C."/>
            <person name="Montmayeur A."/>
            <person name="Murphy C."/>
            <person name="Neiman D."/>
            <person name="Pearson M."/>
            <person name="Priest M."/>
            <person name="Roberts A."/>
            <person name="Saif S."/>
            <person name="Shea T."/>
            <person name="Sisk P."/>
            <person name="Stolte C."/>
            <person name="Sykes S."/>
            <person name="Wortman J."/>
            <person name="Nusbaum C."/>
            <person name="Birren B."/>
        </authorList>
    </citation>
    <scope>NUCLEOTIDE SEQUENCE [LARGE SCALE GENOMIC DNA]</scope>
    <source>
        <strain evidence="1 2">CL02T12C01</strain>
    </source>
</reference>
<name>I9HQ97_9BACE</name>
<keyword evidence="2" id="KW-1185">Reference proteome</keyword>
<proteinExistence type="predicted"/>
<organism evidence="1 2">
    <name type="scientific">Bacteroides salyersiae CL02T12C01</name>
    <dbReference type="NCBI Taxonomy" id="997887"/>
    <lineage>
        <taxon>Bacteria</taxon>
        <taxon>Pseudomonadati</taxon>
        <taxon>Bacteroidota</taxon>
        <taxon>Bacteroidia</taxon>
        <taxon>Bacteroidales</taxon>
        <taxon>Bacteroidaceae</taxon>
        <taxon>Bacteroides</taxon>
    </lineage>
</organism>
<gene>
    <name evidence="1" type="ORF">HMPREF1071_02524</name>
</gene>
<evidence type="ECO:0000313" key="2">
    <source>
        <dbReference type="Proteomes" id="UP000005150"/>
    </source>
</evidence>
<dbReference type="AlphaFoldDB" id="I9HQ97"/>
<accession>I9HQ97</accession>
<protein>
    <submittedName>
        <fullName evidence="1">Uncharacterized protein</fullName>
    </submittedName>
</protein>
<dbReference type="EMBL" id="AGXV01000031">
    <property type="protein sequence ID" value="EIY62409.1"/>
    <property type="molecule type" value="Genomic_DNA"/>
</dbReference>
<sequence length="44" mass="5099">MRRFIVYDIYSQTVQLLQISKVRTDDCVSDSMINGDTLEAGFIR</sequence>
<comment type="caution">
    <text evidence="1">The sequence shown here is derived from an EMBL/GenBank/DDBJ whole genome shotgun (WGS) entry which is preliminary data.</text>
</comment>
<dbReference type="HOGENOM" id="CLU_3212660_0_0_10"/>